<feature type="non-terminal residue" evidence="2">
    <location>
        <position position="115"/>
    </location>
</feature>
<organism evidence="2 3">
    <name type="scientific">Gigaspora margarita</name>
    <dbReference type="NCBI Taxonomy" id="4874"/>
    <lineage>
        <taxon>Eukaryota</taxon>
        <taxon>Fungi</taxon>
        <taxon>Fungi incertae sedis</taxon>
        <taxon>Mucoromycota</taxon>
        <taxon>Glomeromycotina</taxon>
        <taxon>Glomeromycetes</taxon>
        <taxon>Diversisporales</taxon>
        <taxon>Gigasporaceae</taxon>
        <taxon>Gigaspora</taxon>
    </lineage>
</organism>
<sequence>MNPNMNLNRTEEALNRLTEFNNNCGATSQDTLQALLNLLNNSNSTNSQKDDKTLFLLAKWHVYQKPITSTAILQKDKSGQVQNNFSGLVETEEVESKPNYEEQLDPESSKKSGQK</sequence>
<gene>
    <name evidence="2" type="ORF">GMARGA_LOCUS27927</name>
</gene>
<name>A0ABN7W920_GIGMA</name>
<dbReference type="Proteomes" id="UP000789901">
    <property type="component" value="Unassembled WGS sequence"/>
</dbReference>
<protein>
    <submittedName>
        <fullName evidence="2">11727_t:CDS:1</fullName>
    </submittedName>
</protein>
<proteinExistence type="predicted"/>
<evidence type="ECO:0000313" key="2">
    <source>
        <dbReference type="EMBL" id="CAG8821824.1"/>
    </source>
</evidence>
<feature type="region of interest" description="Disordered" evidence="1">
    <location>
        <begin position="79"/>
        <end position="115"/>
    </location>
</feature>
<dbReference type="EMBL" id="CAJVQB010034886">
    <property type="protein sequence ID" value="CAG8821824.1"/>
    <property type="molecule type" value="Genomic_DNA"/>
</dbReference>
<evidence type="ECO:0000256" key="1">
    <source>
        <dbReference type="SAM" id="MobiDB-lite"/>
    </source>
</evidence>
<evidence type="ECO:0000313" key="3">
    <source>
        <dbReference type="Proteomes" id="UP000789901"/>
    </source>
</evidence>
<reference evidence="2 3" key="1">
    <citation type="submission" date="2021-06" db="EMBL/GenBank/DDBJ databases">
        <authorList>
            <person name="Kallberg Y."/>
            <person name="Tangrot J."/>
            <person name="Rosling A."/>
        </authorList>
    </citation>
    <scope>NUCLEOTIDE SEQUENCE [LARGE SCALE GENOMIC DNA]</scope>
    <source>
        <strain evidence="2 3">120-4 pot B 10/14</strain>
    </source>
</reference>
<accession>A0ABN7W920</accession>
<keyword evidence="3" id="KW-1185">Reference proteome</keyword>
<comment type="caution">
    <text evidence="2">The sequence shown here is derived from an EMBL/GenBank/DDBJ whole genome shotgun (WGS) entry which is preliminary data.</text>
</comment>